<dbReference type="Proteomes" id="UP001232063">
    <property type="component" value="Unassembled WGS sequence"/>
</dbReference>
<sequence length="654" mass="69744">MNYVYFYRFCICLVINLGIVVNLNAQNITTGLKVYWNMDDNPVNSPLIDQTGTYSGTITGTTPASSAGKVNSSLEWVSNQGWAAAASGWSWNPATTGFTVSFWVNPTSYGTNMTLAGAINGWNAFLFHSDATGGLWVGTDVATRMGTPTNIAAGTLALNQWQHFVFTYSAGTGKLYKNSNLVVSKTMTAPVAWTGFFIGSTTAANAIRGKIDEVRLYERALSEADIFNLYAYPSTPAAYTWNGSVSTDWNTAANWTPAGIPSTYDDAVVNSCTTCPKLATTTTVKNLTLNTGAKFDIGTYTLTTLRDLQIRSTSITSNGGRLTSLLFNQLYRTTVTGDITLERNGSGTGNWAGGNTFNGNTTILNSPGGNGILQTASSESDFFNGNLTVTNNAYRIYFGYGNANPIPLVTVTGTATFNQNAWDFFVIGGDNLLFKGNVVVNHNSVGPIIISNGQKGSATFEQAVILNINNIGATTYGSSIYLGYDNNNKSGGGTRYNRFYGPITISNNSTSNTNISPVEVRFGDYASPVSCIFMPTASLNITKFLKGNLAFANCQFQTTAMTTIDLSSGGTETNTGTLIFDKLTSFIGPVTAKTPHIKLNGSTFNSDVTITKTGSGTDVSNGGNIFRKQVKITNQAPAGSQINMATVSDDVVQQ</sequence>
<comment type="caution">
    <text evidence="4">The sequence shown here is derived from an EMBL/GenBank/DDBJ whole genome shotgun (WGS) entry which is preliminary data.</text>
</comment>
<dbReference type="InterPro" id="IPR013320">
    <property type="entry name" value="ConA-like_dom_sf"/>
</dbReference>
<dbReference type="RefSeq" id="WP_314513377.1">
    <property type="nucleotide sequence ID" value="NZ_JASJOU010000007.1"/>
</dbReference>
<evidence type="ECO:0000313" key="5">
    <source>
        <dbReference type="Proteomes" id="UP001232063"/>
    </source>
</evidence>
<dbReference type="Gene3D" id="2.60.120.200">
    <property type="match status" value="1"/>
</dbReference>
<evidence type="ECO:0000256" key="2">
    <source>
        <dbReference type="ARBA" id="ARBA00023157"/>
    </source>
</evidence>
<reference evidence="4" key="1">
    <citation type="submission" date="2023-05" db="EMBL/GenBank/DDBJ databases">
        <authorList>
            <person name="Zhang X."/>
        </authorList>
    </citation>
    <scope>NUCLEOTIDE SEQUENCE</scope>
    <source>
        <strain evidence="4">BD1B2-1</strain>
    </source>
</reference>
<dbReference type="Pfam" id="PF13385">
    <property type="entry name" value="Laminin_G_3"/>
    <property type="match status" value="1"/>
</dbReference>
<evidence type="ECO:0000256" key="1">
    <source>
        <dbReference type="ARBA" id="ARBA00022729"/>
    </source>
</evidence>
<dbReference type="GO" id="GO:0004553">
    <property type="term" value="F:hydrolase activity, hydrolyzing O-glycosyl compounds"/>
    <property type="evidence" value="ECO:0007669"/>
    <property type="project" value="UniProtKB-ARBA"/>
</dbReference>
<dbReference type="AlphaFoldDB" id="A0AAE3R7G2"/>
<keyword evidence="5" id="KW-1185">Reference proteome</keyword>
<keyword evidence="2" id="KW-1015">Disulfide bond</keyword>
<dbReference type="SMART" id="SM00560">
    <property type="entry name" value="LamGL"/>
    <property type="match status" value="1"/>
</dbReference>
<evidence type="ECO:0000259" key="3">
    <source>
        <dbReference type="SMART" id="SM00560"/>
    </source>
</evidence>
<evidence type="ECO:0000313" key="4">
    <source>
        <dbReference type="EMBL" id="MDJ1502977.1"/>
    </source>
</evidence>
<dbReference type="InterPro" id="IPR006558">
    <property type="entry name" value="LamG-like"/>
</dbReference>
<dbReference type="SUPFAM" id="SSF49899">
    <property type="entry name" value="Concanavalin A-like lectins/glucanases"/>
    <property type="match status" value="1"/>
</dbReference>
<feature type="domain" description="LamG-like jellyroll fold" evidence="3">
    <location>
        <begin position="96"/>
        <end position="224"/>
    </location>
</feature>
<dbReference type="GO" id="GO:0005975">
    <property type="term" value="P:carbohydrate metabolic process"/>
    <property type="evidence" value="ECO:0007669"/>
    <property type="project" value="UniProtKB-ARBA"/>
</dbReference>
<proteinExistence type="predicted"/>
<gene>
    <name evidence="4" type="ORF">QNI22_20070</name>
</gene>
<organism evidence="4 5">
    <name type="scientific">Xanthocytophaga agilis</name>
    <dbReference type="NCBI Taxonomy" id="3048010"/>
    <lineage>
        <taxon>Bacteria</taxon>
        <taxon>Pseudomonadati</taxon>
        <taxon>Bacteroidota</taxon>
        <taxon>Cytophagia</taxon>
        <taxon>Cytophagales</taxon>
        <taxon>Rhodocytophagaceae</taxon>
        <taxon>Xanthocytophaga</taxon>
    </lineage>
</organism>
<accession>A0AAE3R7G2</accession>
<keyword evidence="1" id="KW-0732">Signal</keyword>
<name>A0AAE3R7G2_9BACT</name>
<protein>
    <submittedName>
        <fullName evidence="4">LamG domain-containing protein</fullName>
    </submittedName>
</protein>
<dbReference type="EMBL" id="JASJOU010000007">
    <property type="protein sequence ID" value="MDJ1502977.1"/>
    <property type="molecule type" value="Genomic_DNA"/>
</dbReference>